<dbReference type="EMBL" id="AP023326">
    <property type="protein sequence ID" value="BCI68078.1"/>
    <property type="molecule type" value="Genomic_DNA"/>
</dbReference>
<feature type="signal peptide" evidence="2">
    <location>
        <begin position="1"/>
        <end position="21"/>
    </location>
</feature>
<dbReference type="InterPro" id="IPR022236">
    <property type="entry name" value="DUF3761"/>
</dbReference>
<organism evidence="3 4">
    <name type="scientific">Acetobacter aceti</name>
    <dbReference type="NCBI Taxonomy" id="435"/>
    <lineage>
        <taxon>Bacteria</taxon>
        <taxon>Pseudomonadati</taxon>
        <taxon>Pseudomonadota</taxon>
        <taxon>Alphaproteobacteria</taxon>
        <taxon>Acetobacterales</taxon>
        <taxon>Acetobacteraceae</taxon>
        <taxon>Acetobacter</taxon>
        <taxon>Acetobacter subgen. Acetobacter</taxon>
    </lineage>
</organism>
<evidence type="ECO:0000256" key="2">
    <source>
        <dbReference type="SAM" id="SignalP"/>
    </source>
</evidence>
<evidence type="ECO:0000313" key="3">
    <source>
        <dbReference type="EMBL" id="BCI68078.1"/>
    </source>
</evidence>
<dbReference type="Pfam" id="PF12587">
    <property type="entry name" value="DUF3761"/>
    <property type="match status" value="1"/>
</dbReference>
<gene>
    <name evidence="3" type="ORF">AAJCM20276_27020</name>
</gene>
<evidence type="ECO:0008006" key="5">
    <source>
        <dbReference type="Google" id="ProtNLM"/>
    </source>
</evidence>
<feature type="chain" id="PRO_5028304625" description="DUF3761 domain-containing protein" evidence="2">
    <location>
        <begin position="22"/>
        <end position="104"/>
    </location>
</feature>
<reference evidence="3 4" key="1">
    <citation type="submission" date="2020-07" db="EMBL/GenBank/DDBJ databases">
        <title>Complete Genome Sequence of an acetic acid bacterium, Acetobacter aceti JCM20276.</title>
        <authorList>
            <person name="Hirose Y."/>
            <person name="Mihara H."/>
        </authorList>
    </citation>
    <scope>NUCLEOTIDE SEQUENCE [LARGE SCALE GENOMIC DNA]</scope>
    <source>
        <strain evidence="3 4">JCM20276</strain>
    </source>
</reference>
<evidence type="ECO:0000313" key="4">
    <source>
        <dbReference type="Proteomes" id="UP000515220"/>
    </source>
</evidence>
<proteinExistence type="predicted"/>
<sequence length="104" mass="11162">MRRLIPLLAALIVLLPSYGYAFDPTPQTATTGNLAHSYTAPDEAQLNEHGHYRNVDGKTIHSPAHTKNGQAPSGATAKCGDGSFSFSQHHRGTCSHHGGVDEWL</sequence>
<keyword evidence="2" id="KW-0732">Signal</keyword>
<dbReference type="AlphaFoldDB" id="A0A6S6PJR9"/>
<dbReference type="Proteomes" id="UP000515220">
    <property type="component" value="Chromosome"/>
</dbReference>
<accession>A0A6S6PJR9</accession>
<name>A0A6S6PJR9_ACEAC</name>
<evidence type="ECO:0000256" key="1">
    <source>
        <dbReference type="SAM" id="MobiDB-lite"/>
    </source>
</evidence>
<feature type="region of interest" description="Disordered" evidence="1">
    <location>
        <begin position="55"/>
        <end position="76"/>
    </location>
</feature>
<protein>
    <recommendedName>
        <fullName evidence="5">DUF3761 domain-containing protein</fullName>
    </recommendedName>
</protein>
<dbReference type="RefSeq" id="WP_099347935.1">
    <property type="nucleotide sequence ID" value="NZ_AP023326.1"/>
</dbReference>